<evidence type="ECO:0000313" key="2">
    <source>
        <dbReference type="Proteomes" id="UP001202328"/>
    </source>
</evidence>
<feature type="non-terminal residue" evidence="1">
    <location>
        <position position="286"/>
    </location>
</feature>
<dbReference type="Proteomes" id="UP001202328">
    <property type="component" value="Unassembled WGS sequence"/>
</dbReference>
<accession>A0AAD4X829</accession>
<keyword evidence="2" id="KW-1185">Reference proteome</keyword>
<protein>
    <submittedName>
        <fullName evidence="1">Uncharacterized protein</fullName>
    </submittedName>
</protein>
<proteinExistence type="predicted"/>
<sequence>MSDIPTNDYIDHLTNVLNDESLNGSIRKHVKFLRLAALMIQKSKFSRVIVKLYKEIKGSDNPRGLRIDEMAFALKRDWSTMGRLIIRKTIDSQIFIIRFSQASDFATAIFSNPNRVHGKFLSMRLYNGDENIHEIDFKGQDVCIEFTLRSDLVVKGYVARKVAEKVGYVLSLSGPLSKKGDYTTHVLVDFSKALVHQIKIILLKGRDKETIKLIIFYICIPHSTCRDCWYVDHIGSKCEDRIKEYRRHFPRIFINEDEEETVTQPEKQDKNVEKLVEAATTLRIYE</sequence>
<reference evidence="1" key="1">
    <citation type="submission" date="2022-04" db="EMBL/GenBank/DDBJ databases">
        <title>A functionally conserved STORR gene fusion in Papaver species that diverged 16.8 million years ago.</title>
        <authorList>
            <person name="Catania T."/>
        </authorList>
    </citation>
    <scope>NUCLEOTIDE SEQUENCE</scope>
    <source>
        <strain evidence="1">S-188037</strain>
    </source>
</reference>
<name>A0AAD4X829_9MAGN</name>
<dbReference type="AlphaFoldDB" id="A0AAD4X829"/>
<organism evidence="1 2">
    <name type="scientific">Papaver atlanticum</name>
    <dbReference type="NCBI Taxonomy" id="357466"/>
    <lineage>
        <taxon>Eukaryota</taxon>
        <taxon>Viridiplantae</taxon>
        <taxon>Streptophyta</taxon>
        <taxon>Embryophyta</taxon>
        <taxon>Tracheophyta</taxon>
        <taxon>Spermatophyta</taxon>
        <taxon>Magnoliopsida</taxon>
        <taxon>Ranunculales</taxon>
        <taxon>Papaveraceae</taxon>
        <taxon>Papaveroideae</taxon>
        <taxon>Papaver</taxon>
    </lineage>
</organism>
<comment type="caution">
    <text evidence="1">The sequence shown here is derived from an EMBL/GenBank/DDBJ whole genome shotgun (WGS) entry which is preliminary data.</text>
</comment>
<evidence type="ECO:0000313" key="1">
    <source>
        <dbReference type="EMBL" id="KAI3856468.1"/>
    </source>
</evidence>
<dbReference type="EMBL" id="JAJJMB010015001">
    <property type="protein sequence ID" value="KAI3856468.1"/>
    <property type="molecule type" value="Genomic_DNA"/>
</dbReference>
<gene>
    <name evidence="1" type="ORF">MKW98_008920</name>
</gene>